<proteinExistence type="predicted"/>
<dbReference type="AlphaFoldDB" id="A0A0E2AY44"/>
<evidence type="ECO:0000313" key="1">
    <source>
        <dbReference type="EMBL" id="EKO13771.1"/>
    </source>
</evidence>
<protein>
    <submittedName>
        <fullName evidence="1">Uncharacterized protein</fullName>
    </submittedName>
</protein>
<dbReference type="Proteomes" id="UP000006253">
    <property type="component" value="Unassembled WGS sequence"/>
</dbReference>
<comment type="caution">
    <text evidence="1">The sequence shown here is derived from an EMBL/GenBank/DDBJ whole genome shotgun (WGS) entry which is preliminary data.</text>
</comment>
<dbReference type="EMBL" id="AHMY02000067">
    <property type="protein sequence ID" value="EKO13771.1"/>
    <property type="molecule type" value="Genomic_DNA"/>
</dbReference>
<organism evidence="1 2">
    <name type="scientific">Leptospira kirschneri str. H1</name>
    <dbReference type="NCBI Taxonomy" id="1049966"/>
    <lineage>
        <taxon>Bacteria</taxon>
        <taxon>Pseudomonadati</taxon>
        <taxon>Spirochaetota</taxon>
        <taxon>Spirochaetia</taxon>
        <taxon>Leptospirales</taxon>
        <taxon>Leptospiraceae</taxon>
        <taxon>Leptospira</taxon>
    </lineage>
</organism>
<evidence type="ECO:0000313" key="2">
    <source>
        <dbReference type="Proteomes" id="UP000006253"/>
    </source>
</evidence>
<name>A0A0E2AY44_9LEPT</name>
<reference evidence="1 2" key="1">
    <citation type="submission" date="2012-10" db="EMBL/GenBank/DDBJ databases">
        <authorList>
            <person name="Harkins D.M."/>
            <person name="Durkin A.S."/>
            <person name="Brinkac L.M."/>
            <person name="Selengut J.D."/>
            <person name="Sanka R."/>
            <person name="DePew J."/>
            <person name="Purushe J."/>
            <person name="Peacock S.J."/>
            <person name="Thaipadungpanit J."/>
            <person name="Wuthiekanun V.W."/>
            <person name="Day N.P."/>
            <person name="Vinetz J.M."/>
            <person name="Sutton G.G."/>
            <person name="Nelson W.C."/>
            <person name="Fouts D.E."/>
        </authorList>
    </citation>
    <scope>NUCLEOTIDE SEQUENCE [LARGE SCALE GENOMIC DNA]</scope>
    <source>
        <strain evidence="1 2">H1</strain>
    </source>
</reference>
<accession>A0A0E2AY44</accession>
<sequence>MMTAKQRFCAKIKLDDDFFVFYSSSHKFQSLTGKSMIVRVPTD</sequence>
<gene>
    <name evidence="1" type="ORF">LEP1GSC081_3006</name>
</gene>